<evidence type="ECO:0000256" key="6">
    <source>
        <dbReference type="SAM" id="Coils"/>
    </source>
</evidence>
<evidence type="ECO:0000313" key="8">
    <source>
        <dbReference type="EMBL" id="VVU94838.1"/>
    </source>
</evidence>
<name>A0A5E8CHF9_9ZZZZ</name>
<keyword evidence="2" id="KW-0547">Nucleotide-binding</keyword>
<evidence type="ECO:0000256" key="4">
    <source>
        <dbReference type="ARBA" id="ARBA00022917"/>
    </source>
</evidence>
<keyword evidence="3" id="KW-0067">ATP-binding</keyword>
<protein>
    <recommendedName>
        <fullName evidence="7">Phenylalanyl-tRNA synthetase domain-containing protein</fullName>
    </recommendedName>
</protein>
<proteinExistence type="predicted"/>
<evidence type="ECO:0000259" key="7">
    <source>
        <dbReference type="Pfam" id="PF01409"/>
    </source>
</evidence>
<dbReference type="Gene3D" id="3.30.930.10">
    <property type="entry name" value="Bira Bifunctional Protein, Domain 2"/>
    <property type="match status" value="1"/>
</dbReference>
<accession>A0A5E8CHF9</accession>
<reference evidence="8" key="1">
    <citation type="submission" date="2019-09" db="EMBL/GenBank/DDBJ databases">
        <authorList>
            <person name="Needham M D."/>
        </authorList>
    </citation>
    <scope>NUCLEOTIDE SEQUENCE</scope>
</reference>
<dbReference type="GO" id="GO:0043039">
    <property type="term" value="P:tRNA aminoacylation"/>
    <property type="evidence" value="ECO:0007669"/>
    <property type="project" value="InterPro"/>
</dbReference>
<organism evidence="8">
    <name type="scientific">seawater metagenome</name>
    <dbReference type="NCBI Taxonomy" id="1561972"/>
    <lineage>
        <taxon>unclassified sequences</taxon>
        <taxon>metagenomes</taxon>
        <taxon>ecological metagenomes</taxon>
    </lineage>
</organism>
<dbReference type="GO" id="GO:0004812">
    <property type="term" value="F:aminoacyl-tRNA ligase activity"/>
    <property type="evidence" value="ECO:0007669"/>
    <property type="project" value="UniProtKB-KW"/>
</dbReference>
<dbReference type="SUPFAM" id="SSF55681">
    <property type="entry name" value="Class II aaRS and biotin synthetases"/>
    <property type="match status" value="1"/>
</dbReference>
<dbReference type="InterPro" id="IPR045864">
    <property type="entry name" value="aa-tRNA-synth_II/BPL/LPL"/>
</dbReference>
<dbReference type="GO" id="GO:0005524">
    <property type="term" value="F:ATP binding"/>
    <property type="evidence" value="ECO:0007669"/>
    <property type="project" value="UniProtKB-KW"/>
</dbReference>
<feature type="coiled-coil region" evidence="6">
    <location>
        <begin position="220"/>
        <end position="254"/>
    </location>
</feature>
<dbReference type="GO" id="GO:0000049">
    <property type="term" value="F:tRNA binding"/>
    <property type="evidence" value="ECO:0007669"/>
    <property type="project" value="InterPro"/>
</dbReference>
<keyword evidence="6" id="KW-0175">Coiled coil</keyword>
<evidence type="ECO:0000256" key="2">
    <source>
        <dbReference type="ARBA" id="ARBA00022741"/>
    </source>
</evidence>
<keyword evidence="5" id="KW-0030">Aminoacyl-tRNA synthetase</keyword>
<dbReference type="AlphaFoldDB" id="A0A5E8CHF9"/>
<feature type="domain" description="Phenylalanyl-tRNA synthetase" evidence="7">
    <location>
        <begin position="186"/>
        <end position="213"/>
    </location>
</feature>
<keyword evidence="4" id="KW-0648">Protein biosynthesis</keyword>
<sequence>MTIKPFHYSHSKQHDKVKHIKKLLIQILKRETNILSIKEFDFKPYSQEFLFDSINVKKEELYPLTKDTLFYPGEATPFYDKYPLPKNEIRVVTGIVGRHEFPSLIHNTLFTQFDIIFNAKTKKEAILFIKNIIMSLNGNFKYIINDISVEEISDDNHPFQYSTDYFELMIDGIEVASGGLDFGINNAWGVSIGLERLAMILYNINDIRHFWEPKNVKGVLMEYQEKFILSNTKLEQLRRKLSSYRHLIKNVEVNNEDQNTVEVTILYSTDLNIDITMLHNQLLQSLN</sequence>
<evidence type="ECO:0000256" key="1">
    <source>
        <dbReference type="ARBA" id="ARBA00022598"/>
    </source>
</evidence>
<gene>
    <name evidence="8" type="ORF">CPAV1605_563</name>
</gene>
<evidence type="ECO:0000256" key="5">
    <source>
        <dbReference type="ARBA" id="ARBA00023146"/>
    </source>
</evidence>
<dbReference type="EMBL" id="CABVLZ010000002">
    <property type="protein sequence ID" value="VVU94838.1"/>
    <property type="molecule type" value="Genomic_DNA"/>
</dbReference>
<dbReference type="InterPro" id="IPR002319">
    <property type="entry name" value="Phenylalanyl-tRNA_Synthase"/>
</dbReference>
<dbReference type="GO" id="GO:0006412">
    <property type="term" value="P:translation"/>
    <property type="evidence" value="ECO:0007669"/>
    <property type="project" value="UniProtKB-KW"/>
</dbReference>
<evidence type="ECO:0000256" key="3">
    <source>
        <dbReference type="ARBA" id="ARBA00022840"/>
    </source>
</evidence>
<keyword evidence="1" id="KW-0436">Ligase</keyword>
<dbReference type="Pfam" id="PF01409">
    <property type="entry name" value="tRNA-synt_2d"/>
    <property type="match status" value="1"/>
</dbReference>